<dbReference type="AlphaFoldDB" id="A0A132BVG0"/>
<dbReference type="NCBIfam" id="TIGR00051">
    <property type="entry name" value="YbgC/FadM family acyl-CoA thioesterase"/>
    <property type="match status" value="1"/>
</dbReference>
<dbReference type="Pfam" id="PF13279">
    <property type="entry name" value="4HBT_2"/>
    <property type="match status" value="1"/>
</dbReference>
<dbReference type="FunFam" id="3.10.129.10:FF:000004">
    <property type="entry name" value="Tol-pal system-associated acyl-CoA thioesterase"/>
    <property type="match status" value="1"/>
</dbReference>
<comment type="similarity">
    <text evidence="1">Belongs to the 4-hydroxybenzoyl-CoA thioesterase family.</text>
</comment>
<dbReference type="Gene3D" id="3.10.129.10">
    <property type="entry name" value="Hotdog Thioesterase"/>
    <property type="match status" value="1"/>
</dbReference>
<dbReference type="OrthoDB" id="9808429at2"/>
<evidence type="ECO:0000256" key="1">
    <source>
        <dbReference type="ARBA" id="ARBA00005953"/>
    </source>
</evidence>
<keyword evidence="4" id="KW-1185">Reference proteome</keyword>
<proteinExistence type="inferred from homology"/>
<evidence type="ECO:0000256" key="2">
    <source>
        <dbReference type="ARBA" id="ARBA00022801"/>
    </source>
</evidence>
<dbReference type="InterPro" id="IPR050563">
    <property type="entry name" value="4-hydroxybenzoyl-CoA_TE"/>
</dbReference>
<dbReference type="PANTHER" id="PTHR31793:SF37">
    <property type="entry name" value="ACYL-COA THIOESTER HYDROLASE YBGC"/>
    <property type="match status" value="1"/>
</dbReference>
<organism evidence="3 4">
    <name type="scientific">Tritonibacter horizontis</name>
    <dbReference type="NCBI Taxonomy" id="1768241"/>
    <lineage>
        <taxon>Bacteria</taxon>
        <taxon>Pseudomonadati</taxon>
        <taxon>Pseudomonadota</taxon>
        <taxon>Alphaproteobacteria</taxon>
        <taxon>Rhodobacterales</taxon>
        <taxon>Paracoccaceae</taxon>
        <taxon>Tritonibacter</taxon>
    </lineage>
</organism>
<dbReference type="CDD" id="cd00586">
    <property type="entry name" value="4HBT"/>
    <property type="match status" value="1"/>
</dbReference>
<dbReference type="PANTHER" id="PTHR31793">
    <property type="entry name" value="4-HYDROXYBENZOYL-COA THIOESTERASE FAMILY MEMBER"/>
    <property type="match status" value="1"/>
</dbReference>
<protein>
    <submittedName>
        <fullName evidence="3">Acyl-CoA thioesterase YbgC</fullName>
        <ecNumber evidence="3">3.1.2.-</ecNumber>
    </submittedName>
</protein>
<reference evidence="3 4" key="1">
    <citation type="submission" date="2015-12" db="EMBL/GenBank/DDBJ databases">
        <title>Genome sequence of the marine Rhodobacteraceae strain O3.65, Candidatus Tritonibacter horizontis.</title>
        <authorList>
            <person name="Poehlein A."/>
            <person name="Giebel H.A."/>
            <person name="Voget S."/>
            <person name="Brinkhoff T."/>
        </authorList>
    </citation>
    <scope>NUCLEOTIDE SEQUENCE [LARGE SCALE GENOMIC DNA]</scope>
    <source>
        <strain evidence="3 4">O3.65</strain>
    </source>
</reference>
<dbReference type="InterPro" id="IPR006684">
    <property type="entry name" value="YbgC/YbaW"/>
</dbReference>
<dbReference type="EC" id="3.1.2.-" evidence="3"/>
<comment type="caution">
    <text evidence="3">The sequence shown here is derived from an EMBL/GenBank/DDBJ whole genome shotgun (WGS) entry which is preliminary data.</text>
</comment>
<dbReference type="PATRIC" id="fig|1768241.3.peg.2805"/>
<keyword evidence="2 3" id="KW-0378">Hydrolase</keyword>
<dbReference type="InterPro" id="IPR014166">
    <property type="entry name" value="Tol-Pal_acyl-CoA_thioesterase"/>
</dbReference>
<evidence type="ECO:0000313" key="4">
    <source>
        <dbReference type="Proteomes" id="UP000068382"/>
    </source>
</evidence>
<dbReference type="InterPro" id="IPR029069">
    <property type="entry name" value="HotDog_dom_sf"/>
</dbReference>
<dbReference type="EMBL" id="LPUY01000075">
    <property type="protein sequence ID" value="KUP92378.1"/>
    <property type="molecule type" value="Genomic_DNA"/>
</dbReference>
<dbReference type="NCBIfam" id="TIGR02799">
    <property type="entry name" value="thio_ybgC"/>
    <property type="match status" value="1"/>
</dbReference>
<dbReference type="GO" id="GO:0047617">
    <property type="term" value="F:fatty acyl-CoA hydrolase activity"/>
    <property type="evidence" value="ECO:0007669"/>
    <property type="project" value="TreeGrafter"/>
</dbReference>
<name>A0A132BVG0_9RHOB</name>
<dbReference type="SUPFAM" id="SSF54637">
    <property type="entry name" value="Thioesterase/thiol ester dehydrase-isomerase"/>
    <property type="match status" value="1"/>
</dbReference>
<gene>
    <name evidence="3" type="primary">ybgC</name>
    <name evidence="3" type="ORF">TRIHO_26820</name>
</gene>
<dbReference type="RefSeq" id="WP_068244539.1">
    <property type="nucleotide sequence ID" value="NZ_LPUY01000075.1"/>
</dbReference>
<evidence type="ECO:0000313" key="3">
    <source>
        <dbReference type="EMBL" id="KUP92378.1"/>
    </source>
</evidence>
<accession>A0A132BVG0</accession>
<dbReference type="PIRSF" id="PIRSF003230">
    <property type="entry name" value="YbgC"/>
    <property type="match status" value="1"/>
</dbReference>
<sequence>MTHSFPVTVYYEDTDMGGVVYHANFLRFIERARSDFVRGLGVDQNAMRDAGIVWVVTRIEADYLSPARFEDNLTVRTTVETVTTARLTMAQTVWRDGQELFRARVTAVCMAMQSGRPVRLPAEVRASL</sequence>
<dbReference type="Proteomes" id="UP000068382">
    <property type="component" value="Unassembled WGS sequence"/>
</dbReference>